<keyword evidence="5 6" id="KW-0326">Glycosidase</keyword>
<evidence type="ECO:0000256" key="8">
    <source>
        <dbReference type="SAM" id="Coils"/>
    </source>
</evidence>
<evidence type="ECO:0000313" key="11">
    <source>
        <dbReference type="Proteomes" id="UP000030635"/>
    </source>
</evidence>
<evidence type="ECO:0000256" key="6">
    <source>
        <dbReference type="RuleBase" id="RU000489"/>
    </source>
</evidence>
<dbReference type="PROSITE" id="PS51910">
    <property type="entry name" value="GH18_2"/>
    <property type="match status" value="1"/>
</dbReference>
<keyword evidence="4" id="KW-0146">Chitin degradation</keyword>
<dbReference type="SUPFAM" id="SSF51445">
    <property type="entry name" value="(Trans)glycosidases"/>
    <property type="match status" value="1"/>
</dbReference>
<evidence type="ECO:0000256" key="4">
    <source>
        <dbReference type="ARBA" id="ARBA00023024"/>
    </source>
</evidence>
<dbReference type="Pfam" id="PF00704">
    <property type="entry name" value="Glyco_hydro_18"/>
    <property type="match status" value="1"/>
</dbReference>
<dbReference type="GO" id="GO:0006032">
    <property type="term" value="P:chitin catabolic process"/>
    <property type="evidence" value="ECO:0007669"/>
    <property type="project" value="UniProtKB-KW"/>
</dbReference>
<dbReference type="PROSITE" id="PS01095">
    <property type="entry name" value="GH18_1"/>
    <property type="match status" value="1"/>
</dbReference>
<dbReference type="OrthoDB" id="9812811at2"/>
<dbReference type="AlphaFoldDB" id="A0A0A7FTC5"/>
<dbReference type="SMART" id="SM00636">
    <property type="entry name" value="Glyco_18"/>
    <property type="match status" value="1"/>
</dbReference>
<evidence type="ECO:0000256" key="2">
    <source>
        <dbReference type="ARBA" id="ARBA00012729"/>
    </source>
</evidence>
<dbReference type="InterPro" id="IPR029070">
    <property type="entry name" value="Chitinase_insertion_sf"/>
</dbReference>
<keyword evidence="3 6" id="KW-0378">Hydrolase</keyword>
<dbReference type="InterPro" id="IPR001223">
    <property type="entry name" value="Glyco_hydro18_cat"/>
</dbReference>
<dbReference type="InterPro" id="IPR001579">
    <property type="entry name" value="Glyco_hydro_18_chit_AS"/>
</dbReference>
<keyword evidence="8" id="KW-0175">Coiled coil</keyword>
<evidence type="ECO:0000259" key="9">
    <source>
        <dbReference type="PROSITE" id="PS51910"/>
    </source>
</evidence>
<name>A0A0A7FTC5_9CLOT</name>
<evidence type="ECO:0000256" key="7">
    <source>
        <dbReference type="RuleBase" id="RU004453"/>
    </source>
</evidence>
<keyword evidence="11" id="KW-1185">Reference proteome</keyword>
<dbReference type="STRING" id="1561.NPD11_1134"/>
<dbReference type="EC" id="3.2.1.14" evidence="2"/>
<keyword evidence="4" id="KW-0624">Polysaccharide degradation</keyword>
<feature type="coiled-coil region" evidence="8">
    <location>
        <begin position="125"/>
        <end position="152"/>
    </location>
</feature>
<dbReference type="CDD" id="cd06548">
    <property type="entry name" value="GH18_chitinase"/>
    <property type="match status" value="1"/>
</dbReference>
<evidence type="ECO:0000256" key="5">
    <source>
        <dbReference type="ARBA" id="ARBA00023295"/>
    </source>
</evidence>
<comment type="similarity">
    <text evidence="7">Belongs to the glycosyl hydrolase 18 family.</text>
</comment>
<dbReference type="eggNOG" id="COG3325">
    <property type="taxonomic scope" value="Bacteria"/>
</dbReference>
<keyword evidence="4" id="KW-0119">Carbohydrate metabolism</keyword>
<dbReference type="PANTHER" id="PTHR11177:SF317">
    <property type="entry name" value="CHITINASE 12-RELATED"/>
    <property type="match status" value="1"/>
</dbReference>
<dbReference type="InterPro" id="IPR017853">
    <property type="entry name" value="GH"/>
</dbReference>
<dbReference type="InterPro" id="IPR050314">
    <property type="entry name" value="Glycosyl_Hydrlase_18"/>
</dbReference>
<gene>
    <name evidence="10" type="ORF">U729_1881</name>
</gene>
<dbReference type="Gene3D" id="3.10.50.10">
    <property type="match status" value="1"/>
</dbReference>
<dbReference type="GO" id="GO:0008061">
    <property type="term" value="F:chitin binding"/>
    <property type="evidence" value="ECO:0007669"/>
    <property type="project" value="InterPro"/>
</dbReference>
<dbReference type="Gene3D" id="3.20.20.80">
    <property type="entry name" value="Glycosidases"/>
    <property type="match status" value="1"/>
</dbReference>
<proteinExistence type="inferred from homology"/>
<dbReference type="KEGG" id="cbv:U729_1881"/>
<dbReference type="Proteomes" id="UP000030635">
    <property type="component" value="Chromosome"/>
</dbReference>
<reference evidence="10 11" key="1">
    <citation type="journal article" date="2015" name="Infect. Genet. Evol.">
        <title>Genomic sequences of six botulinum neurotoxin-producing strains representing three clostridial species illustrate the mobility and diversity of botulinum neurotoxin genes.</title>
        <authorList>
            <person name="Smith T.J."/>
            <person name="Hill K.K."/>
            <person name="Xie G."/>
            <person name="Foley B.T."/>
            <person name="Williamson C.H."/>
            <person name="Foster J.T."/>
            <person name="Johnson S.L."/>
            <person name="Chertkov O."/>
            <person name="Teshima H."/>
            <person name="Gibbons H.S."/>
            <person name="Johnsky L.A."/>
            <person name="Karavis M.A."/>
            <person name="Smith L.A."/>
        </authorList>
    </citation>
    <scope>NUCLEOTIDE SEQUENCE [LARGE SCALE GENOMIC DNA]</scope>
    <source>
        <strain evidence="10">Sullivan</strain>
    </source>
</reference>
<dbReference type="SUPFAM" id="SSF54556">
    <property type="entry name" value="Chitinase insertion domain"/>
    <property type="match status" value="1"/>
</dbReference>
<sequence length="341" mass="39298">MRDKYIISYLRDIGLKNIKKEDALKLTHINVAFAKISNCELYTKLKNLDQLEKIRSFNPDLTILISIGGWGAGGFSEAASSEENRKLFSKNAIEFMHKYKLDGLDLDWEYPCYSVSGIVSSPEDKVNFTLLLKELREQLDIEEKKYNKHFLLTIATGAEQYYLDGTEMDKVHKYLDYIQLMTYDFRGGFQILTGHHTPLYNSTGDLFKGSTHDAVRLFKSCGIPEEKLVIGAAFYARGFKGVPNFNNGLFQMAETTGGIFANYDELKENYINKQGFVRYFDEEAKAPYLFNGNEFISYDDEESITYKCDYLKNNNLLGIMFWHYYADSTGTLLDTMYKNLK</sequence>
<dbReference type="PANTHER" id="PTHR11177">
    <property type="entry name" value="CHITINASE"/>
    <property type="match status" value="1"/>
</dbReference>
<dbReference type="HOGENOM" id="CLU_002833_14_2_9"/>
<organism evidence="10 11">
    <name type="scientific">Clostridium baratii str. Sullivan</name>
    <dbReference type="NCBI Taxonomy" id="1415775"/>
    <lineage>
        <taxon>Bacteria</taxon>
        <taxon>Bacillati</taxon>
        <taxon>Bacillota</taxon>
        <taxon>Clostridia</taxon>
        <taxon>Eubacteriales</taxon>
        <taxon>Clostridiaceae</taxon>
        <taxon>Clostridium</taxon>
    </lineage>
</organism>
<dbReference type="RefSeq" id="WP_039314086.1">
    <property type="nucleotide sequence ID" value="NZ_CP006905.1"/>
</dbReference>
<dbReference type="InterPro" id="IPR011583">
    <property type="entry name" value="Chitinase_II/V-like_cat"/>
</dbReference>
<evidence type="ECO:0000313" key="10">
    <source>
        <dbReference type="EMBL" id="AIY82874.1"/>
    </source>
</evidence>
<comment type="catalytic activity">
    <reaction evidence="1">
        <text>Random endo-hydrolysis of N-acetyl-beta-D-glucosaminide (1-&gt;4)-beta-linkages in chitin and chitodextrins.</text>
        <dbReference type="EC" id="3.2.1.14"/>
    </reaction>
</comment>
<accession>A0A0A7FTC5</accession>
<evidence type="ECO:0000256" key="1">
    <source>
        <dbReference type="ARBA" id="ARBA00000822"/>
    </source>
</evidence>
<dbReference type="GO" id="GO:0008843">
    <property type="term" value="F:endochitinase activity"/>
    <property type="evidence" value="ECO:0007669"/>
    <property type="project" value="UniProtKB-EC"/>
</dbReference>
<dbReference type="EMBL" id="CP006905">
    <property type="protein sequence ID" value="AIY82874.1"/>
    <property type="molecule type" value="Genomic_DNA"/>
</dbReference>
<dbReference type="GO" id="GO:0005975">
    <property type="term" value="P:carbohydrate metabolic process"/>
    <property type="evidence" value="ECO:0007669"/>
    <property type="project" value="InterPro"/>
</dbReference>
<feature type="domain" description="GH18" evidence="9">
    <location>
        <begin position="4"/>
        <end position="341"/>
    </location>
</feature>
<protein>
    <recommendedName>
        <fullName evidence="2">chitinase</fullName>
        <ecNumber evidence="2">3.2.1.14</ecNumber>
    </recommendedName>
</protein>
<evidence type="ECO:0000256" key="3">
    <source>
        <dbReference type="ARBA" id="ARBA00022801"/>
    </source>
</evidence>